<evidence type="ECO:0000313" key="8">
    <source>
        <dbReference type="EMBL" id="RAR70030.1"/>
    </source>
</evidence>
<comment type="caution">
    <text evidence="8">The sequence shown here is derived from an EMBL/GenBank/DDBJ whole genome shotgun (WGS) entry which is preliminary data.</text>
</comment>
<keyword evidence="5" id="KW-0812">Transmembrane</keyword>
<sequence length="462" mass="53870">MKYLISFLLWSLLGFCQNHETDKILTYNEYLGYVKSFHPLVKSAHLAVSAAQAQLMIARGAFDPKIEVDYDTKQFKDKTYYSLLNTTFKIPTWYGIEVKAGFDNQEGMYVNPENIVPNRGLTSFGVSVPLGQGWLINQRMSDIRKSKIQIQLSQNERKLNAIAVVYEASIAYFNWKKNYSEVQLYQTYLNNAQSRFNAIKQLILQGDKPSIDSIEARIMVKNRLLSLEDSKLKLAKSKFELSNYLWYENNIPLELQEDIIPEENLEKTIHEVLKTNDLIDEKQLVENHPKINVLQKKIALLEVEQQFKKNLLLPKLDVSYYYLSEPNYWNSYNFNNYKVGMNFYVPLFLRKERGNLQLTKFKIQDTQYSLQLEKLALSNKISAQQKEIKSIEVQRNLALELVNDTKFLLEAEERLFGFGESSIFLINTRENNLVSSQLSKIILDNRFLVSTIELYKTKANME</sequence>
<name>A0A328Y8V6_9FLAO</name>
<keyword evidence="6" id="KW-0472">Membrane</keyword>
<evidence type="ECO:0000256" key="6">
    <source>
        <dbReference type="ARBA" id="ARBA00023136"/>
    </source>
</evidence>
<evidence type="ECO:0000313" key="9">
    <source>
        <dbReference type="Proteomes" id="UP000248840"/>
    </source>
</evidence>
<dbReference type="InterPro" id="IPR051906">
    <property type="entry name" value="TolC-like"/>
</dbReference>
<evidence type="ECO:0000256" key="2">
    <source>
        <dbReference type="ARBA" id="ARBA00007613"/>
    </source>
</evidence>
<evidence type="ECO:0000256" key="3">
    <source>
        <dbReference type="ARBA" id="ARBA00022448"/>
    </source>
</evidence>
<dbReference type="RefSeq" id="WP_112114001.1">
    <property type="nucleotide sequence ID" value="NZ_QLSZ01000013.1"/>
</dbReference>
<evidence type="ECO:0000256" key="7">
    <source>
        <dbReference type="ARBA" id="ARBA00023237"/>
    </source>
</evidence>
<keyword evidence="7" id="KW-0998">Cell outer membrane</keyword>
<dbReference type="EMBL" id="QLSZ01000013">
    <property type="protein sequence ID" value="RAR70030.1"/>
    <property type="molecule type" value="Genomic_DNA"/>
</dbReference>
<dbReference type="PANTHER" id="PTHR30026:SF20">
    <property type="entry name" value="OUTER MEMBRANE PROTEIN TOLC"/>
    <property type="match status" value="1"/>
</dbReference>
<dbReference type="SUPFAM" id="SSF56954">
    <property type="entry name" value="Outer membrane efflux proteins (OEP)"/>
    <property type="match status" value="1"/>
</dbReference>
<dbReference type="Gene3D" id="1.20.1600.10">
    <property type="entry name" value="Outer membrane efflux proteins (OEP)"/>
    <property type="match status" value="1"/>
</dbReference>
<evidence type="ECO:0000256" key="1">
    <source>
        <dbReference type="ARBA" id="ARBA00004442"/>
    </source>
</evidence>
<dbReference type="OrthoDB" id="581172at2"/>
<protein>
    <submittedName>
        <fullName evidence="8">Outer membrane protein TolC</fullName>
    </submittedName>
</protein>
<gene>
    <name evidence="8" type="ORF">CLV55_11319</name>
</gene>
<evidence type="ECO:0000256" key="5">
    <source>
        <dbReference type="ARBA" id="ARBA00022692"/>
    </source>
</evidence>
<accession>A0A328Y8V6</accession>
<dbReference type="GO" id="GO:0009279">
    <property type="term" value="C:cell outer membrane"/>
    <property type="evidence" value="ECO:0007669"/>
    <property type="project" value="UniProtKB-SubCell"/>
</dbReference>
<reference evidence="8 9" key="1">
    <citation type="submission" date="2018-06" db="EMBL/GenBank/DDBJ databases">
        <title>Genomic Encyclopedia of Archaeal and Bacterial Type Strains, Phase II (KMG-II): from individual species to whole genera.</title>
        <authorList>
            <person name="Goeker M."/>
        </authorList>
    </citation>
    <scope>NUCLEOTIDE SEQUENCE [LARGE SCALE GENOMIC DNA]</scope>
    <source>
        <strain evidence="8 9">DSM 25663</strain>
    </source>
</reference>
<keyword evidence="9" id="KW-1185">Reference proteome</keyword>
<dbReference type="GO" id="GO:0015562">
    <property type="term" value="F:efflux transmembrane transporter activity"/>
    <property type="evidence" value="ECO:0007669"/>
    <property type="project" value="InterPro"/>
</dbReference>
<dbReference type="InterPro" id="IPR003423">
    <property type="entry name" value="OMP_efflux"/>
</dbReference>
<keyword evidence="3" id="KW-0813">Transport</keyword>
<dbReference type="AlphaFoldDB" id="A0A328Y8V6"/>
<dbReference type="Proteomes" id="UP000248840">
    <property type="component" value="Unassembled WGS sequence"/>
</dbReference>
<organism evidence="8 9">
    <name type="scientific">Flavobacterium aciduliphilum</name>
    <dbReference type="NCBI Taxonomy" id="1101402"/>
    <lineage>
        <taxon>Bacteria</taxon>
        <taxon>Pseudomonadati</taxon>
        <taxon>Bacteroidota</taxon>
        <taxon>Flavobacteriia</taxon>
        <taxon>Flavobacteriales</taxon>
        <taxon>Flavobacteriaceae</taxon>
        <taxon>Flavobacterium</taxon>
    </lineage>
</organism>
<dbReference type="GO" id="GO:0015288">
    <property type="term" value="F:porin activity"/>
    <property type="evidence" value="ECO:0007669"/>
    <property type="project" value="TreeGrafter"/>
</dbReference>
<dbReference type="GO" id="GO:1990281">
    <property type="term" value="C:efflux pump complex"/>
    <property type="evidence" value="ECO:0007669"/>
    <property type="project" value="TreeGrafter"/>
</dbReference>
<comment type="similarity">
    <text evidence="2">Belongs to the outer membrane factor (OMF) (TC 1.B.17) family.</text>
</comment>
<comment type="subcellular location">
    <subcellularLocation>
        <location evidence="1">Cell outer membrane</location>
    </subcellularLocation>
</comment>
<proteinExistence type="inferred from homology"/>
<dbReference type="PANTHER" id="PTHR30026">
    <property type="entry name" value="OUTER MEMBRANE PROTEIN TOLC"/>
    <property type="match status" value="1"/>
</dbReference>
<keyword evidence="4" id="KW-1134">Transmembrane beta strand</keyword>
<evidence type="ECO:0000256" key="4">
    <source>
        <dbReference type="ARBA" id="ARBA00022452"/>
    </source>
</evidence>
<dbReference type="Pfam" id="PF02321">
    <property type="entry name" value="OEP"/>
    <property type="match status" value="1"/>
</dbReference>